<organism evidence="3 4">
    <name type="scientific">Ilex paraguariensis</name>
    <name type="common">yerba mate</name>
    <dbReference type="NCBI Taxonomy" id="185542"/>
    <lineage>
        <taxon>Eukaryota</taxon>
        <taxon>Viridiplantae</taxon>
        <taxon>Streptophyta</taxon>
        <taxon>Embryophyta</taxon>
        <taxon>Tracheophyta</taxon>
        <taxon>Spermatophyta</taxon>
        <taxon>Magnoliopsida</taxon>
        <taxon>eudicotyledons</taxon>
        <taxon>Gunneridae</taxon>
        <taxon>Pentapetalae</taxon>
        <taxon>asterids</taxon>
        <taxon>campanulids</taxon>
        <taxon>Aquifoliales</taxon>
        <taxon>Aquifoliaceae</taxon>
        <taxon>Ilex</taxon>
    </lineage>
</organism>
<dbReference type="Gene3D" id="3.90.550.20">
    <property type="match status" value="1"/>
</dbReference>
<dbReference type="Pfam" id="PF04488">
    <property type="entry name" value="Gly_transf_sug"/>
    <property type="match status" value="1"/>
</dbReference>
<comment type="caution">
    <text evidence="3">The sequence shown here is derived from an EMBL/GenBank/DDBJ whole genome shotgun (WGS) entry which is preliminary data.</text>
</comment>
<keyword evidence="1" id="KW-0472">Membrane</keyword>
<dbReference type="PANTHER" id="PTHR46781:SF2">
    <property type="entry name" value="ALPHA 1,4-GLYCOSYLTRANSFERASE FAMILY PROTEIN"/>
    <property type="match status" value="1"/>
</dbReference>
<dbReference type="SUPFAM" id="SSF53448">
    <property type="entry name" value="Nucleotide-diphospho-sugar transferases"/>
    <property type="match status" value="1"/>
</dbReference>
<feature type="domain" description="Alpha 1,4-glycosyltransferase" evidence="2">
    <location>
        <begin position="289"/>
        <end position="411"/>
    </location>
</feature>
<dbReference type="InterPro" id="IPR029044">
    <property type="entry name" value="Nucleotide-diphossugar_trans"/>
</dbReference>
<proteinExistence type="predicted"/>
<dbReference type="InterPro" id="IPR007652">
    <property type="entry name" value="A1-4-GlycosylTfrase_dom"/>
</dbReference>
<dbReference type="Proteomes" id="UP001642360">
    <property type="component" value="Unassembled WGS sequence"/>
</dbReference>
<evidence type="ECO:0000256" key="1">
    <source>
        <dbReference type="SAM" id="Phobius"/>
    </source>
</evidence>
<gene>
    <name evidence="3" type="ORF">ILEXP_LOCUS4119</name>
</gene>
<name>A0ABC8QWH5_9AQUA</name>
<dbReference type="InterPro" id="IPR007577">
    <property type="entry name" value="GlycoTrfase_DXD_sugar-bd_CS"/>
</dbReference>
<dbReference type="InterPro" id="IPR044789">
    <property type="entry name" value="Put_A1-4-GlycosylTfrase_plant"/>
</dbReference>
<dbReference type="AlphaFoldDB" id="A0ABC8QWH5"/>
<evidence type="ECO:0000313" key="3">
    <source>
        <dbReference type="EMBL" id="CAK9137099.1"/>
    </source>
</evidence>
<accession>A0ABC8QWH5</accession>
<protein>
    <recommendedName>
        <fullName evidence="2">Alpha 1,4-glycosyltransferase domain-containing protein</fullName>
    </recommendedName>
</protein>
<feature type="transmembrane region" description="Helical" evidence="1">
    <location>
        <begin position="12"/>
        <end position="32"/>
    </location>
</feature>
<keyword evidence="1" id="KW-1133">Transmembrane helix</keyword>
<dbReference type="PANTHER" id="PTHR46781">
    <property type="entry name" value="ALPHA 1,4-GLYCOSYLTRANSFERASE FAMILY PROTEIN"/>
    <property type="match status" value="1"/>
</dbReference>
<dbReference type="Pfam" id="PF04572">
    <property type="entry name" value="Gb3_synth"/>
    <property type="match status" value="1"/>
</dbReference>
<evidence type="ECO:0000313" key="4">
    <source>
        <dbReference type="Proteomes" id="UP001642360"/>
    </source>
</evidence>
<keyword evidence="1" id="KW-0812">Transmembrane</keyword>
<dbReference type="EMBL" id="CAUOFW020000803">
    <property type="protein sequence ID" value="CAK9137099.1"/>
    <property type="molecule type" value="Genomic_DNA"/>
</dbReference>
<keyword evidence="4" id="KW-1185">Reference proteome</keyword>
<reference evidence="3 4" key="1">
    <citation type="submission" date="2024-02" db="EMBL/GenBank/DDBJ databases">
        <authorList>
            <person name="Vignale AGUSTIN F."/>
            <person name="Sosa J E."/>
            <person name="Modenutti C."/>
        </authorList>
    </citation>
    <scope>NUCLEOTIDE SEQUENCE [LARGE SCALE GENOMIC DNA]</scope>
</reference>
<sequence length="416" mass="47981">MLDYGRLCGVKLHIFCFAVIFFIVIFSVSFIFNLSLHSVAFETERNLQVLDTYEPRQPLKAISRTELLPATEEGNTEAYREDHGHLVSPLNVSAEERIAWFKKNLSEFKILYSTRFTRQFDARVREFFGHKCRVRIRFFMTWISPAWSFEHREFLAMESLFKANPHGCLVILSRTLDSVAGNRILKPLLNLGFKAMAVSPDLPFLLENTPAKSWLDDLKSGNKDPGEIPLAQNLSNLIRLAVLYKYGGVYMDTDFIVLKDFSGLRNSIGAQSTDESGNWTRLNNAALVFDRKHPLLYMFLEEFASTFNGNRWGHNGPYLVSRVVKRAATTQKFKFTVLPPMAFYPVSWTKIAGFFSRPPDRKLSNWVEAKLHQLNRATYGVHLWNSHSSRVEIEEGSMVDRLIWEHCIICNPMYRS</sequence>
<evidence type="ECO:0000259" key="2">
    <source>
        <dbReference type="Pfam" id="PF04572"/>
    </source>
</evidence>